<organism evidence="1 2">
    <name type="scientific">Linnemannia exigua</name>
    <dbReference type="NCBI Taxonomy" id="604196"/>
    <lineage>
        <taxon>Eukaryota</taxon>
        <taxon>Fungi</taxon>
        <taxon>Fungi incertae sedis</taxon>
        <taxon>Mucoromycota</taxon>
        <taxon>Mortierellomycotina</taxon>
        <taxon>Mortierellomycetes</taxon>
        <taxon>Mortierellales</taxon>
        <taxon>Mortierellaceae</taxon>
        <taxon>Linnemannia</taxon>
    </lineage>
</organism>
<reference evidence="1" key="1">
    <citation type="journal article" date="2020" name="Fungal Divers.">
        <title>Resolving the Mortierellaceae phylogeny through synthesis of multi-gene phylogenetics and phylogenomics.</title>
        <authorList>
            <person name="Vandepol N."/>
            <person name="Liber J."/>
            <person name="Desiro A."/>
            <person name="Na H."/>
            <person name="Kennedy M."/>
            <person name="Barry K."/>
            <person name="Grigoriev I.V."/>
            <person name="Miller A.N."/>
            <person name="O'Donnell K."/>
            <person name="Stajich J.E."/>
            <person name="Bonito G."/>
        </authorList>
    </citation>
    <scope>NUCLEOTIDE SEQUENCE</scope>
    <source>
        <strain evidence="1">NRRL 28262</strain>
    </source>
</reference>
<accession>A0AAD4H1A3</accession>
<gene>
    <name evidence="1" type="ORF">BGZ95_005214</name>
</gene>
<evidence type="ECO:0000313" key="1">
    <source>
        <dbReference type="EMBL" id="KAG0257532.1"/>
    </source>
</evidence>
<feature type="non-terminal residue" evidence="1">
    <location>
        <position position="1351"/>
    </location>
</feature>
<evidence type="ECO:0000313" key="2">
    <source>
        <dbReference type="Proteomes" id="UP001194580"/>
    </source>
</evidence>
<sequence>MPHCNLLNNTLYKCTDGDLPSVVKDCGTGTCSENLAPETSALRPLADDKCVDLCACKEDGVPVCASVFDPSCNYGNQALMDCGNAGDVPTIKENCTQSCTKQVGPDVCTLDPCACTKAGDVCGSSLPLNCSYEKDTVYSCSADRAFPEKKSACESPKVCFEIPTGPTCAPLNCICKDDGSYCGSTFIDACNLQRNSLYKCKSGGIPSLDKDCGSGTCSANVVKGTGEFRATADDKCIDQCACKEAGVPICASAFDAVCNYNDKELMSCGGAGDVPTVIENCTLSCTKQLGPDVCTVNPCACIEAGDTCGSAFPLTCNYEPDSQYTCSNSKALPVKKAACPTNNFCHVTPTGSVCTPPECTCKDGGSHCGSTFATSCNLKGNTLYKCTNGQLPAVVKDCGTGTCSANVVTGTSAFKTWADDRCLDQCACKEANIPICATGFDAACNYDNKALMDCGNAGDVPTIKENCTLSCTKQPGPDVCTVDPCACTKAGDKCGGSFPSTCGLDKDAVYSCATDKALPQKKIACDESSKVCLETPTGPTCTPPDCICKDNGSHCGSTFIDICALQKNSLYKCTRSELPSLVKDCGTGTCSANVVKGTTAFRATADDKCIDQCACKEAGIPVCGSAFDPVCNYKEKDLMNCKNAGDVPEVRESCMQACTEQAGPDVCADDPCACTKAGDTCGNNFPESCGYEKNSRYSCAGEGKPPVKKDACPTSEVCLKAGTADPVCTSPDCICKDNVSHCGSRYAVNCNLKSEMLYKCAEGALPVPVRDCSPGVCSANIVAGTAASMDLAVSDTCVDQCACKEGNVSVCASTFSPSCNYDNKTLLICDKVGDVPTVKETCTQSCIAQQGPDFCIFDPCACTKAGDVCGSSLDSTCGYEKTSIYTCGGNTMLPTKKDSCPTATICLETTSGPTCTPSDCVCKDDGSHCGSTFIPACNLQTNSLYKCTKGVLPISVRDCTPGICSANVVAGLAVFRAMADDTCLDQCACKEANVPICASTFDPVCNYGNKSLMACGNTGDVPTVKEACTLSCTTQPGPDVCTFDACACTKTGDVCGSTLSKDCGYETDSVYTCSTVKGSPQKKIVCESTKVCLEIPSGPTCTPPDCVCEDNGSHCGSSFIDACNLQKNSLYKCTPGGLPSLIKDCGTGTCSSNVVKGTAAFRATADDSCLDLCACKEANVPVCASAFDPTCNYDPKQLMDCGQAGDIPTVKETCTLSCSKQPGPDKCTFDSCACTKAGRFCGSALPSNCGYEANALYTCEPIALPVIVKNCHPGICSSNTTATNTQSGSTGLDICIGQCACKQSGVTICASEFDDSCGYDKKALMECGSIADIPKVKEVCTSACDAKADPD</sequence>
<protein>
    <submittedName>
        <fullName evidence="1">Uncharacterized protein</fullName>
    </submittedName>
</protein>
<keyword evidence="2" id="KW-1185">Reference proteome</keyword>
<proteinExistence type="predicted"/>
<dbReference type="Proteomes" id="UP001194580">
    <property type="component" value="Unassembled WGS sequence"/>
</dbReference>
<dbReference type="EMBL" id="JAAAIL010002405">
    <property type="protein sequence ID" value="KAG0257532.1"/>
    <property type="molecule type" value="Genomic_DNA"/>
</dbReference>
<name>A0AAD4H1A3_9FUNG</name>
<comment type="caution">
    <text evidence="1">The sequence shown here is derived from an EMBL/GenBank/DDBJ whole genome shotgun (WGS) entry which is preliminary data.</text>
</comment>